<proteinExistence type="predicted"/>
<reference evidence="7 8" key="1">
    <citation type="submission" date="2024-04" db="EMBL/GenBank/DDBJ databases">
        <title>genome sequences of Mucor flavus KT1a and Helicostylum pulchrum KT1b strains isolated from the surface of a dry-aged beef.</title>
        <authorList>
            <person name="Toyotome T."/>
            <person name="Hosono M."/>
            <person name="Torimaru M."/>
            <person name="Fukuda K."/>
            <person name="Mikami N."/>
        </authorList>
    </citation>
    <scope>NUCLEOTIDE SEQUENCE [LARGE SCALE GENOMIC DNA]</scope>
    <source>
        <strain evidence="7 8">KT1a</strain>
    </source>
</reference>
<keyword evidence="2" id="KW-0677">Repeat</keyword>
<dbReference type="PANTHER" id="PTHR14003:SF19">
    <property type="entry name" value="YY2 TRANSCRIPTION FACTOR"/>
    <property type="match status" value="1"/>
</dbReference>
<evidence type="ECO:0000256" key="1">
    <source>
        <dbReference type="ARBA" id="ARBA00022723"/>
    </source>
</evidence>
<dbReference type="Gene3D" id="3.30.160.60">
    <property type="entry name" value="Classic Zinc Finger"/>
    <property type="match status" value="4"/>
</dbReference>
<protein>
    <recommendedName>
        <fullName evidence="6">C2H2-type domain-containing protein</fullName>
    </recommendedName>
</protein>
<evidence type="ECO:0000259" key="6">
    <source>
        <dbReference type="PROSITE" id="PS50157"/>
    </source>
</evidence>
<keyword evidence="4" id="KW-0862">Zinc</keyword>
<organism evidence="7 8">
    <name type="scientific">Mucor flavus</name>
    <dbReference type="NCBI Taxonomy" id="439312"/>
    <lineage>
        <taxon>Eukaryota</taxon>
        <taxon>Fungi</taxon>
        <taxon>Fungi incertae sedis</taxon>
        <taxon>Mucoromycota</taxon>
        <taxon>Mucoromycotina</taxon>
        <taxon>Mucoromycetes</taxon>
        <taxon>Mucorales</taxon>
        <taxon>Mucorineae</taxon>
        <taxon>Mucoraceae</taxon>
        <taxon>Mucor</taxon>
    </lineage>
</organism>
<dbReference type="InterPro" id="IPR013087">
    <property type="entry name" value="Znf_C2H2_type"/>
</dbReference>
<gene>
    <name evidence="7" type="ORF">MFLAVUS_004418</name>
</gene>
<keyword evidence="3 5" id="KW-0863">Zinc-finger</keyword>
<name>A0ABP9YVV5_9FUNG</name>
<evidence type="ECO:0000313" key="8">
    <source>
        <dbReference type="Proteomes" id="UP001473302"/>
    </source>
</evidence>
<feature type="domain" description="C2H2-type" evidence="6">
    <location>
        <begin position="97"/>
        <end position="127"/>
    </location>
</feature>
<evidence type="ECO:0000256" key="5">
    <source>
        <dbReference type="PROSITE-ProRule" id="PRU00042"/>
    </source>
</evidence>
<dbReference type="PANTHER" id="PTHR14003">
    <property type="entry name" value="TRANSCRIPTIONAL REPRESSOR PROTEIN YY"/>
    <property type="match status" value="1"/>
</dbReference>
<dbReference type="EMBL" id="BAABUK010000008">
    <property type="protein sequence ID" value="GAA5810989.1"/>
    <property type="molecule type" value="Genomic_DNA"/>
</dbReference>
<feature type="domain" description="C2H2-type" evidence="6">
    <location>
        <begin position="47"/>
        <end position="66"/>
    </location>
</feature>
<evidence type="ECO:0000256" key="3">
    <source>
        <dbReference type="ARBA" id="ARBA00022771"/>
    </source>
</evidence>
<sequence>MEILELIDNENQLGECKPHPCTLPGCSKAFGRRSDLARHVRIHTNESFIQRSALKVHSRTHSGERPHQCEQEDCLKTFSDSSSLARHRRIHTGKRPYKCSFDGCNKYFARKVIMTKHQKQAHSSNAKRASLQWRPLNEILISGKQKKLEKSLNWRPLDEILEDGKLLQQKLDAETMNMPPASPVPSEHSSTTLDEDIIYSPITLPSFINNWYPSPFYNPSNTNHYHNSQLPFATTRHHNHNHQQHQQWLPSLCKERPYYPPITAEDVNTPIFLNYQPYDLL</sequence>
<comment type="caution">
    <text evidence="7">The sequence shown here is derived from an EMBL/GenBank/DDBJ whole genome shotgun (WGS) entry which is preliminary data.</text>
</comment>
<feature type="domain" description="C2H2-type" evidence="6">
    <location>
        <begin position="67"/>
        <end position="96"/>
    </location>
</feature>
<keyword evidence="1" id="KW-0479">Metal-binding</keyword>
<dbReference type="PROSITE" id="PS50157">
    <property type="entry name" value="ZINC_FINGER_C2H2_2"/>
    <property type="match status" value="4"/>
</dbReference>
<dbReference type="InterPro" id="IPR036236">
    <property type="entry name" value="Znf_C2H2_sf"/>
</dbReference>
<accession>A0ABP9YVV5</accession>
<feature type="domain" description="C2H2-type" evidence="6">
    <location>
        <begin position="19"/>
        <end position="48"/>
    </location>
</feature>
<evidence type="ECO:0000313" key="7">
    <source>
        <dbReference type="EMBL" id="GAA5810989.1"/>
    </source>
</evidence>
<dbReference type="SUPFAM" id="SSF57667">
    <property type="entry name" value="beta-beta-alpha zinc fingers"/>
    <property type="match status" value="3"/>
</dbReference>
<evidence type="ECO:0000256" key="2">
    <source>
        <dbReference type="ARBA" id="ARBA00022737"/>
    </source>
</evidence>
<evidence type="ECO:0000256" key="4">
    <source>
        <dbReference type="ARBA" id="ARBA00022833"/>
    </source>
</evidence>
<dbReference type="PROSITE" id="PS00028">
    <property type="entry name" value="ZINC_FINGER_C2H2_1"/>
    <property type="match status" value="3"/>
</dbReference>
<dbReference type="Pfam" id="PF00096">
    <property type="entry name" value="zf-C2H2"/>
    <property type="match status" value="2"/>
</dbReference>
<keyword evidence="8" id="KW-1185">Reference proteome</keyword>
<dbReference type="SMART" id="SM00355">
    <property type="entry name" value="ZnF_C2H2"/>
    <property type="match status" value="3"/>
</dbReference>
<dbReference type="Proteomes" id="UP001473302">
    <property type="component" value="Unassembled WGS sequence"/>
</dbReference>